<keyword evidence="5" id="KW-1185">Reference proteome</keyword>
<evidence type="ECO:0000313" key="2">
    <source>
        <dbReference type="EMBL" id="ARZ71271.1"/>
    </source>
</evidence>
<dbReference type="PANTHER" id="PTHR36222">
    <property type="entry name" value="SERINE PROTEASE INHIBITOR RV3364C"/>
    <property type="match status" value="1"/>
</dbReference>
<dbReference type="InterPro" id="IPR004942">
    <property type="entry name" value="Roadblock/LAMTOR2_dom"/>
</dbReference>
<dbReference type="SMART" id="SM00960">
    <property type="entry name" value="Robl_LC7"/>
    <property type="match status" value="1"/>
</dbReference>
<dbReference type="KEGG" id="salj:SMD11_5692"/>
<dbReference type="OrthoDB" id="5187023at2"/>
<organism evidence="2 4">
    <name type="scientific">Streptomyces albireticuli</name>
    <dbReference type="NCBI Taxonomy" id="1940"/>
    <lineage>
        <taxon>Bacteria</taxon>
        <taxon>Bacillati</taxon>
        <taxon>Actinomycetota</taxon>
        <taxon>Actinomycetes</taxon>
        <taxon>Kitasatosporales</taxon>
        <taxon>Streptomycetaceae</taxon>
        <taxon>Streptomyces</taxon>
    </lineage>
</organism>
<name>A0A1Z2LAL3_9ACTN</name>
<dbReference type="AlphaFoldDB" id="A0A1Z2LAL3"/>
<reference evidence="3 5" key="2">
    <citation type="submission" date="2017-08" db="EMBL/GenBank/DDBJ databases">
        <title>Genome sequence of Streptomyces albireticuli NRRL B-1670.</title>
        <authorList>
            <person name="Graham D.E."/>
            <person name="Mahan K.M."/>
            <person name="Klingeman D.M."/>
            <person name="Hettich R.L."/>
            <person name="Parry R.J."/>
            <person name="Spain J.C."/>
        </authorList>
    </citation>
    <scope>NUCLEOTIDE SEQUENCE [LARGE SCALE GENOMIC DNA]</scope>
    <source>
        <strain evidence="3 5">NRRL B-1670</strain>
    </source>
</reference>
<dbReference type="Proteomes" id="UP000195755">
    <property type="component" value="Chromosome"/>
</dbReference>
<reference evidence="2 4" key="1">
    <citation type="submission" date="2017-06" db="EMBL/GenBank/DDBJ databases">
        <title>Streptomyces albireticuli Genome sequencing and assembly.</title>
        <authorList>
            <person name="Wang Y."/>
            <person name="Du B."/>
            <person name="Ding Y."/>
            <person name="Liu H."/>
            <person name="Hou Q."/>
            <person name="Liu K."/>
            <person name="Yao L."/>
            <person name="Wang C."/>
        </authorList>
    </citation>
    <scope>NUCLEOTIDE SEQUENCE [LARGE SCALE GENOMIC DNA]</scope>
    <source>
        <strain evidence="2 4">MDJK11</strain>
    </source>
</reference>
<evidence type="ECO:0000313" key="4">
    <source>
        <dbReference type="Proteomes" id="UP000195755"/>
    </source>
</evidence>
<evidence type="ECO:0000313" key="3">
    <source>
        <dbReference type="EMBL" id="PAU44450.1"/>
    </source>
</evidence>
<evidence type="ECO:0000313" key="5">
    <source>
        <dbReference type="Proteomes" id="UP000218944"/>
    </source>
</evidence>
<dbReference type="InterPro" id="IPR053141">
    <property type="entry name" value="Mycobact_SerProt_Inhib_Rv3364c"/>
</dbReference>
<proteinExistence type="predicted"/>
<dbReference type="Gene3D" id="3.30.450.30">
    <property type="entry name" value="Dynein light chain 2a, cytoplasmic"/>
    <property type="match status" value="1"/>
</dbReference>
<sequence>MTAPKAAIRTVVTRAGTEAGEKGPTGELSWLLDELVERVGSIRKALVLSGDGLPKGTSKDLSREDGEHLAAVASGFHSLAKGVGRHFDAGQVRQTVVELDEAFLFVTAAGDGSCLAVLADADSDIGLIAYEMTLLVKRVGAHLATAPRTGVAADG</sequence>
<dbReference type="Proteomes" id="UP000218944">
    <property type="component" value="Unassembled WGS sequence"/>
</dbReference>
<gene>
    <name evidence="3" type="ORF">CK936_34810</name>
    <name evidence="2" type="ORF">SMD11_5692</name>
</gene>
<protein>
    <submittedName>
        <fullName evidence="2">Dynein regulation protein LC7</fullName>
    </submittedName>
</protein>
<dbReference type="EMBL" id="NSJV01000662">
    <property type="protein sequence ID" value="PAU44450.1"/>
    <property type="molecule type" value="Genomic_DNA"/>
</dbReference>
<dbReference type="SUPFAM" id="SSF103196">
    <property type="entry name" value="Roadblock/LC7 domain"/>
    <property type="match status" value="1"/>
</dbReference>
<dbReference type="RefSeq" id="WP_087929102.1">
    <property type="nucleotide sequence ID" value="NZ_CP021744.1"/>
</dbReference>
<accession>A0A1Z2LAL3</accession>
<evidence type="ECO:0000259" key="1">
    <source>
        <dbReference type="SMART" id="SM00960"/>
    </source>
</evidence>
<feature type="domain" description="Roadblock/LAMTOR2" evidence="1">
    <location>
        <begin position="29"/>
        <end position="119"/>
    </location>
</feature>
<dbReference type="EMBL" id="CP021744">
    <property type="protein sequence ID" value="ARZ71271.1"/>
    <property type="molecule type" value="Genomic_DNA"/>
</dbReference>
<dbReference type="PANTHER" id="PTHR36222:SF1">
    <property type="entry name" value="SERINE PROTEASE INHIBITOR RV3364C"/>
    <property type="match status" value="1"/>
</dbReference>
<dbReference type="Pfam" id="PF03259">
    <property type="entry name" value="Robl_LC7"/>
    <property type="match status" value="1"/>
</dbReference>